<keyword evidence="2" id="KW-1185">Reference proteome</keyword>
<evidence type="ECO:0000313" key="1">
    <source>
        <dbReference type="EMBL" id="KAJ2765369.1"/>
    </source>
</evidence>
<dbReference type="Proteomes" id="UP001140234">
    <property type="component" value="Unassembled WGS sequence"/>
</dbReference>
<feature type="non-terminal residue" evidence="1">
    <location>
        <position position="1"/>
    </location>
</feature>
<protein>
    <submittedName>
        <fullName evidence="1">Uncharacterized protein</fullName>
    </submittedName>
</protein>
<dbReference type="EMBL" id="JANBUJ010002030">
    <property type="protein sequence ID" value="KAJ2765369.1"/>
    <property type="molecule type" value="Genomic_DNA"/>
</dbReference>
<comment type="caution">
    <text evidence="1">The sequence shown here is derived from an EMBL/GenBank/DDBJ whole genome shotgun (WGS) entry which is preliminary data.</text>
</comment>
<name>A0ACC1JQI7_9FUNG</name>
<gene>
    <name evidence="1" type="ORF">IWQ57_004804</name>
</gene>
<proteinExistence type="predicted"/>
<evidence type="ECO:0000313" key="2">
    <source>
        <dbReference type="Proteomes" id="UP001140234"/>
    </source>
</evidence>
<accession>A0ACC1JQI7</accession>
<organism evidence="1 2">
    <name type="scientific">Coemansia nantahalensis</name>
    <dbReference type="NCBI Taxonomy" id="2789366"/>
    <lineage>
        <taxon>Eukaryota</taxon>
        <taxon>Fungi</taxon>
        <taxon>Fungi incertae sedis</taxon>
        <taxon>Zoopagomycota</taxon>
        <taxon>Kickxellomycotina</taxon>
        <taxon>Kickxellomycetes</taxon>
        <taxon>Kickxellales</taxon>
        <taxon>Kickxellaceae</taxon>
        <taxon>Coemansia</taxon>
    </lineage>
</organism>
<sequence>QALGARDIAAATASAKQAAGLDPRRVEAWHLLALLSTAQKDYSKALQICDVGMKQSEWWAVYHEIEQGAPDLDQRPEPAAAEASAAASTAGSTSPAAAARPASTEAGMAFFDLAMTRLAIEGRLRGLDVHLEAQPRLFALYGCVYGPVVRAADDMDTASSAMEGAGASTDMLTVSSLRAAGGNPLVQRKPSSSQMSGHRSLARSLVRSVLHTHARRPSHGSSHPPVSPDAPPAQDVSDHNEKDEPPKRQRSMPHLRRPSAGSAAGAGSPETPAEAYFDGLGLALGRMAGGHGPPAAGLPSCSGSSSGSARGVYYTPVPTRQAHQRAAAKRALCELWLSTAAAFAALQRPDEAAAAAAEALAACPESPAALAMRGQLELAQSRHLAALNEFHAAVSLDANDIRASVGLARTEYLLGRRDVALGLLKNITRAHGWSDPEAWYWLGRLERELAVQPPAEGAAAPAQALARALEYTAYALDLECSQPVRPFSVLRQ</sequence>
<reference evidence="1" key="1">
    <citation type="submission" date="2022-07" db="EMBL/GenBank/DDBJ databases">
        <title>Phylogenomic reconstructions and comparative analyses of Kickxellomycotina fungi.</title>
        <authorList>
            <person name="Reynolds N.K."/>
            <person name="Stajich J.E."/>
            <person name="Barry K."/>
            <person name="Grigoriev I.V."/>
            <person name="Crous P."/>
            <person name="Smith M.E."/>
        </authorList>
    </citation>
    <scope>NUCLEOTIDE SEQUENCE</scope>
    <source>
        <strain evidence="1">CBS 109366</strain>
    </source>
</reference>